<accession>A3IJ41</accession>
<dbReference type="EMBL" id="AAXW01000002">
    <property type="protein sequence ID" value="EAZ93823.1"/>
    <property type="molecule type" value="Genomic_DNA"/>
</dbReference>
<dbReference type="Proteomes" id="UP000003781">
    <property type="component" value="Unassembled WGS sequence"/>
</dbReference>
<sequence length="38" mass="4510">MRDRFSCFIINLKISNIFVPNRCFTIGRSYGYPKDSFC</sequence>
<dbReference type="AlphaFoldDB" id="A3IJ41"/>
<reference evidence="1 2" key="1">
    <citation type="submission" date="2007-03" db="EMBL/GenBank/DDBJ databases">
        <authorList>
            <person name="Stal L."/>
            <person name="Ferriera S."/>
            <person name="Johnson J."/>
            <person name="Kravitz S."/>
            <person name="Beeson K."/>
            <person name="Sutton G."/>
            <person name="Rogers Y.-H."/>
            <person name="Friedman R."/>
            <person name="Frazier M."/>
            <person name="Venter J.C."/>
        </authorList>
    </citation>
    <scope>NUCLEOTIDE SEQUENCE [LARGE SCALE GENOMIC DNA]</scope>
    <source>
        <strain evidence="1 2">CCY0110</strain>
    </source>
</reference>
<evidence type="ECO:0000313" key="1">
    <source>
        <dbReference type="EMBL" id="EAZ93823.1"/>
    </source>
</evidence>
<gene>
    <name evidence="1" type="ORF">CY0110_18547</name>
</gene>
<comment type="caution">
    <text evidence="1">The sequence shown here is derived from an EMBL/GenBank/DDBJ whole genome shotgun (WGS) entry which is preliminary data.</text>
</comment>
<name>A3IJ41_9CHRO</name>
<proteinExistence type="predicted"/>
<organism evidence="1 2">
    <name type="scientific">Crocosphaera chwakensis CCY0110</name>
    <dbReference type="NCBI Taxonomy" id="391612"/>
    <lineage>
        <taxon>Bacteria</taxon>
        <taxon>Bacillati</taxon>
        <taxon>Cyanobacteriota</taxon>
        <taxon>Cyanophyceae</taxon>
        <taxon>Oscillatoriophycideae</taxon>
        <taxon>Chroococcales</taxon>
        <taxon>Aphanothecaceae</taxon>
        <taxon>Crocosphaera</taxon>
        <taxon>Crocosphaera chwakensis</taxon>
    </lineage>
</organism>
<protein>
    <submittedName>
        <fullName evidence="1">Uncharacterized protein</fullName>
    </submittedName>
</protein>
<keyword evidence="2" id="KW-1185">Reference proteome</keyword>
<evidence type="ECO:0000313" key="2">
    <source>
        <dbReference type="Proteomes" id="UP000003781"/>
    </source>
</evidence>